<evidence type="ECO:0000256" key="4">
    <source>
        <dbReference type="ARBA" id="ARBA00023267"/>
    </source>
</evidence>
<evidence type="ECO:0000313" key="8">
    <source>
        <dbReference type="Proteomes" id="UP000887159"/>
    </source>
</evidence>
<evidence type="ECO:0000259" key="6">
    <source>
        <dbReference type="PROSITE" id="PS50994"/>
    </source>
</evidence>
<keyword evidence="8" id="KW-1185">Reference proteome</keyword>
<dbReference type="PANTHER" id="PTHR18866">
    <property type="entry name" value="CARBOXYLASE:PYRUVATE/ACETYL-COA/PROPIONYL-COA CARBOXYLASE"/>
    <property type="match status" value="1"/>
</dbReference>
<dbReference type="Pfam" id="PF02785">
    <property type="entry name" value="Biotin_carb_C"/>
    <property type="match status" value="1"/>
</dbReference>
<name>A0A8X6SNY3_TRICX</name>
<evidence type="ECO:0000313" key="7">
    <source>
        <dbReference type="EMBL" id="GFY17219.1"/>
    </source>
</evidence>
<dbReference type="Proteomes" id="UP000887159">
    <property type="component" value="Unassembled WGS sequence"/>
</dbReference>
<protein>
    <submittedName>
        <fullName evidence="7">Methylcrotonoyl-CoA carboxylase subunit alpha, mitochondrial</fullName>
    </submittedName>
</protein>
<dbReference type="GO" id="GO:0004485">
    <property type="term" value="F:methylcrotonoyl-CoA carboxylase activity"/>
    <property type="evidence" value="ECO:0007669"/>
    <property type="project" value="TreeGrafter"/>
</dbReference>
<organism evidence="7 8">
    <name type="scientific">Trichonephila clavipes</name>
    <name type="common">Golden silk orbweaver</name>
    <name type="synonym">Nephila clavipes</name>
    <dbReference type="NCBI Taxonomy" id="2585209"/>
    <lineage>
        <taxon>Eukaryota</taxon>
        <taxon>Metazoa</taxon>
        <taxon>Ecdysozoa</taxon>
        <taxon>Arthropoda</taxon>
        <taxon>Chelicerata</taxon>
        <taxon>Arachnida</taxon>
        <taxon>Araneae</taxon>
        <taxon>Araneomorphae</taxon>
        <taxon>Entelegynae</taxon>
        <taxon>Araneoidea</taxon>
        <taxon>Nephilidae</taxon>
        <taxon>Trichonephila</taxon>
    </lineage>
</organism>
<dbReference type="InterPro" id="IPR012337">
    <property type="entry name" value="RNaseH-like_sf"/>
</dbReference>
<comment type="caution">
    <text evidence="7">The sequence shown here is derived from an EMBL/GenBank/DDBJ whole genome shotgun (WGS) entry which is preliminary data.</text>
</comment>
<evidence type="ECO:0000256" key="1">
    <source>
        <dbReference type="ARBA" id="ARBA00022598"/>
    </source>
</evidence>
<keyword evidence="3" id="KW-0067">ATP-binding</keyword>
<dbReference type="InterPro" id="IPR005482">
    <property type="entry name" value="Biotin_COase_C"/>
</dbReference>
<keyword evidence="1" id="KW-0436">Ligase</keyword>
<dbReference type="InterPro" id="IPR001584">
    <property type="entry name" value="Integrase_cat-core"/>
</dbReference>
<dbReference type="PANTHER" id="PTHR18866:SF33">
    <property type="entry name" value="METHYLCROTONOYL-COA CARBOXYLASE SUBUNIT ALPHA, MITOCHONDRIAL-RELATED"/>
    <property type="match status" value="1"/>
</dbReference>
<dbReference type="SUPFAM" id="SSF51246">
    <property type="entry name" value="Rudiment single hybrid motif"/>
    <property type="match status" value="1"/>
</dbReference>
<dbReference type="Gene3D" id="3.30.470.20">
    <property type="entry name" value="ATP-grasp fold, B domain"/>
    <property type="match status" value="1"/>
</dbReference>
<dbReference type="AlphaFoldDB" id="A0A8X6SNY3"/>
<dbReference type="SUPFAM" id="SSF53098">
    <property type="entry name" value="Ribonuclease H-like"/>
    <property type="match status" value="1"/>
</dbReference>
<dbReference type="InterPro" id="IPR050856">
    <property type="entry name" value="Biotin_carboxylase_complex"/>
</dbReference>
<dbReference type="PROSITE" id="PS50979">
    <property type="entry name" value="BC"/>
    <property type="match status" value="1"/>
</dbReference>
<keyword evidence="2" id="KW-0547">Nucleotide-binding</keyword>
<accession>A0A8X6SNY3</accession>
<dbReference type="PROSITE" id="PS50994">
    <property type="entry name" value="INTEGRASE"/>
    <property type="match status" value="1"/>
</dbReference>
<dbReference type="GO" id="GO:0015074">
    <property type="term" value="P:DNA integration"/>
    <property type="evidence" value="ECO:0007669"/>
    <property type="project" value="InterPro"/>
</dbReference>
<evidence type="ECO:0000256" key="3">
    <source>
        <dbReference type="ARBA" id="ARBA00022840"/>
    </source>
</evidence>
<feature type="domain" description="Integrase catalytic" evidence="6">
    <location>
        <begin position="1"/>
        <end position="86"/>
    </location>
</feature>
<gene>
    <name evidence="7" type="primary">Mccc1</name>
    <name evidence="7" type="ORF">TNCV_1089951</name>
</gene>
<dbReference type="InterPro" id="IPR011764">
    <property type="entry name" value="Biotin_carboxylation_dom"/>
</dbReference>
<dbReference type="GO" id="GO:0005524">
    <property type="term" value="F:ATP binding"/>
    <property type="evidence" value="ECO:0007669"/>
    <property type="project" value="UniProtKB-KW"/>
</dbReference>
<dbReference type="InterPro" id="IPR011054">
    <property type="entry name" value="Rudment_hybrid_motif"/>
</dbReference>
<evidence type="ECO:0000256" key="2">
    <source>
        <dbReference type="ARBA" id="ARBA00022741"/>
    </source>
</evidence>
<keyword evidence="4" id="KW-0092">Biotin</keyword>
<reference evidence="7" key="1">
    <citation type="submission" date="2020-08" db="EMBL/GenBank/DDBJ databases">
        <title>Multicomponent nature underlies the extraordinary mechanical properties of spider dragline silk.</title>
        <authorList>
            <person name="Kono N."/>
            <person name="Nakamura H."/>
            <person name="Mori M."/>
            <person name="Yoshida Y."/>
            <person name="Ohtoshi R."/>
            <person name="Malay A.D."/>
            <person name="Moran D.A.P."/>
            <person name="Tomita M."/>
            <person name="Numata K."/>
            <person name="Arakawa K."/>
        </authorList>
    </citation>
    <scope>NUCLEOTIDE SEQUENCE</scope>
</reference>
<dbReference type="GO" id="GO:0005739">
    <property type="term" value="C:mitochondrion"/>
    <property type="evidence" value="ECO:0007669"/>
    <property type="project" value="TreeGrafter"/>
</dbReference>
<sequence length="261" mass="29635">MDYFTKRPEAYPIPDQEASTVAEALVQHWISRFGVPLQLHSDQGRNFDSAVCKRLCEILAIDKTRTTALHPQSDGMVERFRVLFMRPGYSPSQMLFGRDLRLPAERRCGAYTEITTLKTEGDDVSVHYDPMIAKLVAWGPDRKSALLKLHSALSEYNIVGVKTNVKFLMQLANHKEFSLGNVHTDFIPQYKKEIFTSKEPTHQNVCTALLSAISQEAKQGNLGNCRYFSGTQIKINYRFQNGLFLVTLVKSHVLKINDIIL</sequence>
<dbReference type="SMART" id="SM00878">
    <property type="entry name" value="Biotin_carb_C"/>
    <property type="match status" value="1"/>
</dbReference>
<feature type="domain" description="Biotin carboxylation" evidence="5">
    <location>
        <begin position="1"/>
        <end position="192"/>
    </location>
</feature>
<dbReference type="EMBL" id="BMAU01021343">
    <property type="protein sequence ID" value="GFY17219.1"/>
    <property type="molecule type" value="Genomic_DNA"/>
</dbReference>
<proteinExistence type="predicted"/>
<evidence type="ECO:0000259" key="5">
    <source>
        <dbReference type="PROSITE" id="PS50979"/>
    </source>
</evidence>